<gene>
    <name evidence="2" type="ORF">DWX38_10060</name>
</gene>
<sequence length="117" mass="13665">METIIHFIIFLTAVIEIVLLVRFFTLCNHVEDIKKKMVPNENFQAMFLLYCSAGEKEKAKELLLHEMSLDKMFTTAFFSVLPEHDKAKQAILTKYEKLLKMVDVTLDFETVDKYLKG</sequence>
<keyword evidence="1" id="KW-0812">Transmembrane</keyword>
<evidence type="ECO:0000256" key="1">
    <source>
        <dbReference type="SAM" id="Phobius"/>
    </source>
</evidence>
<dbReference type="Proteomes" id="UP000285159">
    <property type="component" value="Unassembled WGS sequence"/>
</dbReference>
<organism evidence="2 3">
    <name type="scientific">Bacteroides clarus</name>
    <dbReference type="NCBI Taxonomy" id="626929"/>
    <lineage>
        <taxon>Bacteria</taxon>
        <taxon>Pseudomonadati</taxon>
        <taxon>Bacteroidota</taxon>
        <taxon>Bacteroidia</taxon>
        <taxon>Bacteroidales</taxon>
        <taxon>Bacteroidaceae</taxon>
        <taxon>Bacteroides</taxon>
    </lineage>
</organism>
<accession>A0A412N2E3</accession>
<evidence type="ECO:0000313" key="3">
    <source>
        <dbReference type="Proteomes" id="UP000285159"/>
    </source>
</evidence>
<name>A0A412N2E3_9BACE</name>
<dbReference type="RefSeq" id="WP_118468256.1">
    <property type="nucleotide sequence ID" value="NZ_CABIZW010000001.1"/>
</dbReference>
<keyword evidence="1" id="KW-1133">Transmembrane helix</keyword>
<comment type="caution">
    <text evidence="2">The sequence shown here is derived from an EMBL/GenBank/DDBJ whole genome shotgun (WGS) entry which is preliminary data.</text>
</comment>
<proteinExistence type="predicted"/>
<dbReference type="EMBL" id="QRWP01000008">
    <property type="protein sequence ID" value="RGT32204.1"/>
    <property type="molecule type" value="Genomic_DNA"/>
</dbReference>
<protein>
    <submittedName>
        <fullName evidence="2">Uncharacterized protein</fullName>
    </submittedName>
</protein>
<feature type="transmembrane region" description="Helical" evidence="1">
    <location>
        <begin position="6"/>
        <end position="27"/>
    </location>
</feature>
<keyword evidence="1" id="KW-0472">Membrane</keyword>
<dbReference type="AlphaFoldDB" id="A0A412N2E3"/>
<evidence type="ECO:0000313" key="2">
    <source>
        <dbReference type="EMBL" id="RGT32204.1"/>
    </source>
</evidence>
<reference evidence="2 3" key="1">
    <citation type="submission" date="2018-08" db="EMBL/GenBank/DDBJ databases">
        <title>A genome reference for cultivated species of the human gut microbiota.</title>
        <authorList>
            <person name="Zou Y."/>
            <person name="Xue W."/>
            <person name="Luo G."/>
        </authorList>
    </citation>
    <scope>NUCLEOTIDE SEQUENCE [LARGE SCALE GENOMIC DNA]</scope>
    <source>
        <strain evidence="2 3">AF19-1AC</strain>
    </source>
</reference>